<feature type="region of interest" description="Disordered" evidence="1">
    <location>
        <begin position="1"/>
        <end position="113"/>
    </location>
</feature>
<protein>
    <submittedName>
        <fullName evidence="2">Uncharacterized protein</fullName>
    </submittedName>
</protein>
<organism evidence="2 3">
    <name type="scientific">Engystomops pustulosus</name>
    <name type="common">Tungara frog</name>
    <name type="synonym">Physalaemus pustulosus</name>
    <dbReference type="NCBI Taxonomy" id="76066"/>
    <lineage>
        <taxon>Eukaryota</taxon>
        <taxon>Metazoa</taxon>
        <taxon>Chordata</taxon>
        <taxon>Craniata</taxon>
        <taxon>Vertebrata</taxon>
        <taxon>Euteleostomi</taxon>
        <taxon>Amphibia</taxon>
        <taxon>Batrachia</taxon>
        <taxon>Anura</taxon>
        <taxon>Neobatrachia</taxon>
        <taxon>Hyloidea</taxon>
        <taxon>Leptodactylidae</taxon>
        <taxon>Leiuperinae</taxon>
        <taxon>Engystomops</taxon>
    </lineage>
</organism>
<gene>
    <name evidence="2" type="ORF">GDO81_028656</name>
</gene>
<dbReference type="AlphaFoldDB" id="A0AAV6ZII1"/>
<keyword evidence="3" id="KW-1185">Reference proteome</keyword>
<feature type="compositionally biased region" description="Low complexity" evidence="1">
    <location>
        <begin position="82"/>
        <end position="99"/>
    </location>
</feature>
<comment type="caution">
    <text evidence="2">The sequence shown here is derived from an EMBL/GenBank/DDBJ whole genome shotgun (WGS) entry which is preliminary data.</text>
</comment>
<reference evidence="2" key="1">
    <citation type="thesis" date="2020" institute="ProQuest LLC" country="789 East Eisenhower Parkway, Ann Arbor, MI, USA">
        <title>Comparative Genomics and Chromosome Evolution.</title>
        <authorList>
            <person name="Mudd A.B."/>
        </authorList>
    </citation>
    <scope>NUCLEOTIDE SEQUENCE</scope>
    <source>
        <strain evidence="2">237g6f4</strain>
        <tissue evidence="2">Blood</tissue>
    </source>
</reference>
<name>A0AAV6ZII1_ENGPU</name>
<dbReference type="EMBL" id="WNYA01000769">
    <property type="protein sequence ID" value="KAG8547289.1"/>
    <property type="molecule type" value="Genomic_DNA"/>
</dbReference>
<feature type="compositionally biased region" description="Basic and acidic residues" evidence="1">
    <location>
        <begin position="14"/>
        <end position="25"/>
    </location>
</feature>
<evidence type="ECO:0000313" key="2">
    <source>
        <dbReference type="EMBL" id="KAG8547289.1"/>
    </source>
</evidence>
<proteinExistence type="predicted"/>
<evidence type="ECO:0000256" key="1">
    <source>
        <dbReference type="SAM" id="MobiDB-lite"/>
    </source>
</evidence>
<accession>A0AAV6ZII1</accession>
<feature type="compositionally biased region" description="Basic and acidic residues" evidence="1">
    <location>
        <begin position="32"/>
        <end position="43"/>
    </location>
</feature>
<dbReference type="Proteomes" id="UP000824782">
    <property type="component" value="Unassembled WGS sequence"/>
</dbReference>
<evidence type="ECO:0000313" key="3">
    <source>
        <dbReference type="Proteomes" id="UP000824782"/>
    </source>
</evidence>
<sequence length="191" mass="21696">MSQWRCPDGSLNPERVEGGVEQTEKQKKRKRKDDPQQESEHITMEANMGGGTISVGELTNDEDGTDDRHTQQCSSAGLVNYESLSETTEPTSSSRPPNSDQNPATQGGGETLQYEEHMKRIAELRHLKMYRISYISRQDFELLKEYFPKASDKTLVTLIQTKEVERVRVAKKLGRWDSVFICTKKACKVPD</sequence>